<dbReference type="Pfam" id="PF13426">
    <property type="entry name" value="PAS_9"/>
    <property type="match status" value="1"/>
</dbReference>
<dbReference type="EC" id="2.7.13.3" evidence="2"/>
<dbReference type="PROSITE" id="PS50109">
    <property type="entry name" value="HIS_KIN"/>
    <property type="match status" value="1"/>
</dbReference>
<reference evidence="8 9" key="1">
    <citation type="submission" date="2017-01" db="EMBL/GenBank/DDBJ databases">
        <title>Genomic analysis of Xuhuaishuia manganoxidans DY6-4.</title>
        <authorList>
            <person name="Wang X."/>
        </authorList>
    </citation>
    <scope>NUCLEOTIDE SEQUENCE [LARGE SCALE GENOMIC DNA]</scope>
    <source>
        <strain evidence="8 9">DY6-4</strain>
    </source>
</reference>
<proteinExistence type="predicted"/>
<keyword evidence="5" id="KW-0157">Chromophore</keyword>
<dbReference type="PANTHER" id="PTHR47429:SF2">
    <property type="entry name" value="PROTEIN TWIN LOV 1"/>
    <property type="match status" value="1"/>
</dbReference>
<evidence type="ECO:0000256" key="4">
    <source>
        <dbReference type="ARBA" id="ARBA00022643"/>
    </source>
</evidence>
<evidence type="ECO:0000259" key="7">
    <source>
        <dbReference type="PROSITE" id="PS50112"/>
    </source>
</evidence>
<dbReference type="InterPro" id="IPR000014">
    <property type="entry name" value="PAS"/>
</dbReference>
<dbReference type="PROSITE" id="PS50112">
    <property type="entry name" value="PAS"/>
    <property type="match status" value="1"/>
</dbReference>
<dbReference type="InterPro" id="IPR005467">
    <property type="entry name" value="His_kinase_dom"/>
</dbReference>
<dbReference type="CDD" id="cd00130">
    <property type="entry name" value="PAS"/>
    <property type="match status" value="1"/>
</dbReference>
<dbReference type="InterPro" id="IPR036890">
    <property type="entry name" value="HATPase_C_sf"/>
</dbReference>
<keyword evidence="8" id="KW-0418">Kinase</keyword>
<dbReference type="InterPro" id="IPR011495">
    <property type="entry name" value="Sig_transdc_His_kin_sub2_dim/P"/>
</dbReference>
<keyword evidence="8" id="KW-0808">Transferase</keyword>
<evidence type="ECO:0000313" key="9">
    <source>
        <dbReference type="Proteomes" id="UP000187266"/>
    </source>
</evidence>
<dbReference type="EMBL" id="CP019124">
    <property type="protein sequence ID" value="APX91006.1"/>
    <property type="molecule type" value="Genomic_DNA"/>
</dbReference>
<dbReference type="Gene3D" id="3.30.450.20">
    <property type="entry name" value="PAS domain"/>
    <property type="match status" value="1"/>
</dbReference>
<dbReference type="InterPro" id="IPR035965">
    <property type="entry name" value="PAS-like_dom_sf"/>
</dbReference>
<sequence>MNSLAGSSIAIVLTNPKLDDNPIVYVNDAFERLTGYSRGVAIGQNCRFLQGPETDPQDTKRIRTALERGEEVAIDILNYRSNGEKFTNRLLVTPVRDDHGKVNFFVGVQKALPAEATEPTGADAAMREIQHRVKNHLAMIVSLIRIQSREAVTPEALANIARRVQSLQLLYEELAAPSYNSNREEIEMGAYLTRVANTIAHIDGRTGVRVNIASESVQVPVEAATRLGLILSEVMTNAMQHAFIGRDTGLLEVRLSRLSGGGLRLMVSDDGVGLPKDMQWPSSTSLGGRIVNGLIEGLSGSLSMTRGSSGTIVTVDMPGAASH</sequence>
<feature type="domain" description="Histidine kinase" evidence="6">
    <location>
        <begin position="128"/>
        <end position="321"/>
    </location>
</feature>
<dbReference type="PRINTS" id="PR00344">
    <property type="entry name" value="BCTRLSENSOR"/>
</dbReference>
<keyword evidence="9" id="KW-1185">Reference proteome</keyword>
<dbReference type="NCBIfam" id="TIGR00229">
    <property type="entry name" value="sensory_box"/>
    <property type="match status" value="1"/>
</dbReference>
<evidence type="ECO:0000256" key="1">
    <source>
        <dbReference type="ARBA" id="ARBA00000085"/>
    </source>
</evidence>
<comment type="catalytic activity">
    <reaction evidence="1">
        <text>ATP + protein L-histidine = ADP + protein N-phospho-L-histidine.</text>
        <dbReference type="EC" id="2.7.13.3"/>
    </reaction>
</comment>
<keyword evidence="4" id="KW-0288">FMN</keyword>
<evidence type="ECO:0000256" key="3">
    <source>
        <dbReference type="ARBA" id="ARBA00022630"/>
    </source>
</evidence>
<dbReference type="Gene3D" id="3.30.565.10">
    <property type="entry name" value="Histidine kinase-like ATPase, C-terminal domain"/>
    <property type="match status" value="1"/>
</dbReference>
<dbReference type="Pfam" id="PF02518">
    <property type="entry name" value="HATPase_c"/>
    <property type="match status" value="1"/>
</dbReference>
<gene>
    <name evidence="8" type="ORF">BV394_06260</name>
</gene>
<name>A0A1U7DLX2_9RHOB</name>
<dbReference type="InterPro" id="IPR004358">
    <property type="entry name" value="Sig_transdc_His_kin-like_C"/>
</dbReference>
<keyword evidence="3" id="KW-0285">Flavoprotein</keyword>
<feature type="domain" description="PAS" evidence="7">
    <location>
        <begin position="20"/>
        <end position="69"/>
    </location>
</feature>
<dbReference type="Proteomes" id="UP000187266">
    <property type="component" value="Chromosome"/>
</dbReference>
<protein>
    <recommendedName>
        <fullName evidence="2">histidine kinase</fullName>
        <ecNumber evidence="2">2.7.13.3</ecNumber>
    </recommendedName>
</protein>
<dbReference type="SMART" id="SM00086">
    <property type="entry name" value="PAC"/>
    <property type="match status" value="1"/>
</dbReference>
<dbReference type="InterPro" id="IPR003594">
    <property type="entry name" value="HATPase_dom"/>
</dbReference>
<dbReference type="PANTHER" id="PTHR47429">
    <property type="entry name" value="PROTEIN TWIN LOV 1"/>
    <property type="match status" value="1"/>
</dbReference>
<organism evidence="8 9">
    <name type="scientific">Brevirhabdus pacifica</name>
    <dbReference type="NCBI Taxonomy" id="1267768"/>
    <lineage>
        <taxon>Bacteria</taxon>
        <taxon>Pseudomonadati</taxon>
        <taxon>Pseudomonadota</taxon>
        <taxon>Alphaproteobacteria</taxon>
        <taxon>Rhodobacterales</taxon>
        <taxon>Paracoccaceae</taxon>
        <taxon>Brevirhabdus</taxon>
    </lineage>
</organism>
<dbReference type="AlphaFoldDB" id="A0A1U7DLX2"/>
<accession>A0A1U7DLX2</accession>
<dbReference type="SUPFAM" id="SSF55785">
    <property type="entry name" value="PYP-like sensor domain (PAS domain)"/>
    <property type="match status" value="1"/>
</dbReference>
<evidence type="ECO:0000256" key="5">
    <source>
        <dbReference type="ARBA" id="ARBA00022991"/>
    </source>
</evidence>
<dbReference type="GO" id="GO:0004673">
    <property type="term" value="F:protein histidine kinase activity"/>
    <property type="evidence" value="ECO:0007669"/>
    <property type="project" value="UniProtKB-EC"/>
</dbReference>
<evidence type="ECO:0000256" key="2">
    <source>
        <dbReference type="ARBA" id="ARBA00012438"/>
    </source>
</evidence>
<dbReference type="InterPro" id="IPR001610">
    <property type="entry name" value="PAC"/>
</dbReference>
<dbReference type="SMART" id="SM00387">
    <property type="entry name" value="HATPase_c"/>
    <property type="match status" value="1"/>
</dbReference>
<dbReference type="Pfam" id="PF07568">
    <property type="entry name" value="HisKA_2"/>
    <property type="match status" value="1"/>
</dbReference>
<dbReference type="SUPFAM" id="SSF55874">
    <property type="entry name" value="ATPase domain of HSP90 chaperone/DNA topoisomerase II/histidine kinase"/>
    <property type="match status" value="1"/>
</dbReference>
<evidence type="ECO:0000313" key="8">
    <source>
        <dbReference type="EMBL" id="APX91006.1"/>
    </source>
</evidence>
<dbReference type="STRING" id="1267768.BV394_06260"/>
<evidence type="ECO:0000259" key="6">
    <source>
        <dbReference type="PROSITE" id="PS50109"/>
    </source>
</evidence>